<dbReference type="Gene3D" id="4.10.800.10">
    <property type="entry name" value="Thyroglobulin type-1"/>
    <property type="match status" value="1"/>
</dbReference>
<dbReference type="AlphaFoldDB" id="A0AAV2AN91"/>
<keyword evidence="1" id="KW-1015">Disulfide bond</keyword>
<evidence type="ECO:0000259" key="4">
    <source>
        <dbReference type="PROSITE" id="PS51162"/>
    </source>
</evidence>
<evidence type="ECO:0000256" key="2">
    <source>
        <dbReference type="PROSITE-ProRule" id="PRU00500"/>
    </source>
</evidence>
<dbReference type="Proteomes" id="UP001497382">
    <property type="component" value="Unassembled WGS sequence"/>
</dbReference>
<name>A0AAV2AN91_9ARAC</name>
<evidence type="ECO:0000256" key="3">
    <source>
        <dbReference type="SAM" id="MobiDB-lite"/>
    </source>
</evidence>
<comment type="caution">
    <text evidence="5">The sequence shown here is derived from an EMBL/GenBank/DDBJ whole genome shotgun (WGS) entry which is preliminary data.</text>
</comment>
<evidence type="ECO:0000313" key="5">
    <source>
        <dbReference type="EMBL" id="CAL1285384.1"/>
    </source>
</evidence>
<dbReference type="InterPro" id="IPR036857">
    <property type="entry name" value="Thyroglobulin_1_sf"/>
</dbReference>
<dbReference type="SUPFAM" id="SSF57610">
    <property type="entry name" value="Thyroglobulin type-1 domain"/>
    <property type="match status" value="1"/>
</dbReference>
<evidence type="ECO:0000313" key="6">
    <source>
        <dbReference type="Proteomes" id="UP001497382"/>
    </source>
</evidence>
<organism evidence="5 6">
    <name type="scientific">Larinioides sclopetarius</name>
    <dbReference type="NCBI Taxonomy" id="280406"/>
    <lineage>
        <taxon>Eukaryota</taxon>
        <taxon>Metazoa</taxon>
        <taxon>Ecdysozoa</taxon>
        <taxon>Arthropoda</taxon>
        <taxon>Chelicerata</taxon>
        <taxon>Arachnida</taxon>
        <taxon>Araneae</taxon>
        <taxon>Araneomorphae</taxon>
        <taxon>Entelegynae</taxon>
        <taxon>Araneoidea</taxon>
        <taxon>Araneidae</taxon>
        <taxon>Larinioides</taxon>
    </lineage>
</organism>
<dbReference type="InterPro" id="IPR000716">
    <property type="entry name" value="Thyroglobulin_1"/>
</dbReference>
<comment type="caution">
    <text evidence="2">Lacks conserved residue(s) required for the propagation of feature annotation.</text>
</comment>
<evidence type="ECO:0000256" key="1">
    <source>
        <dbReference type="ARBA" id="ARBA00023157"/>
    </source>
</evidence>
<dbReference type="EMBL" id="CAXIEN010000190">
    <property type="protein sequence ID" value="CAL1285384.1"/>
    <property type="molecule type" value="Genomic_DNA"/>
</dbReference>
<accession>A0AAV2AN91</accession>
<feature type="compositionally biased region" description="Basic and acidic residues" evidence="3">
    <location>
        <begin position="1"/>
        <end position="15"/>
    </location>
</feature>
<reference evidence="5 6" key="1">
    <citation type="submission" date="2024-04" db="EMBL/GenBank/DDBJ databases">
        <authorList>
            <person name="Rising A."/>
            <person name="Reimegard J."/>
            <person name="Sonavane S."/>
            <person name="Akerstrom W."/>
            <person name="Nylinder S."/>
            <person name="Hedman E."/>
            <person name="Kallberg Y."/>
        </authorList>
    </citation>
    <scope>NUCLEOTIDE SEQUENCE [LARGE SCALE GENOMIC DNA]</scope>
</reference>
<keyword evidence="6" id="KW-1185">Reference proteome</keyword>
<feature type="domain" description="Thyroglobulin type-1" evidence="4">
    <location>
        <begin position="63"/>
        <end position="123"/>
    </location>
</feature>
<feature type="region of interest" description="Disordered" evidence="3">
    <location>
        <begin position="1"/>
        <end position="43"/>
    </location>
</feature>
<proteinExistence type="predicted"/>
<protein>
    <recommendedName>
        <fullName evidence="4">Thyroglobulin type-1 domain-containing protein</fullName>
    </recommendedName>
</protein>
<dbReference type="PROSITE" id="PS51162">
    <property type="entry name" value="THYROGLOBULIN_1_2"/>
    <property type="match status" value="1"/>
</dbReference>
<dbReference type="Pfam" id="PF00086">
    <property type="entry name" value="Thyroglobulin_1"/>
    <property type="match status" value="1"/>
</dbReference>
<gene>
    <name evidence="5" type="ORF">LARSCL_LOCUS13674</name>
</gene>
<sequence>MKQYHDPAKQIKTEENQSQDVLPPEKNKHKGRLQGTHDTFPNNDMIDSEMLSFLLTRAMPIKKDFCRSPGIALVVPGKFIPECKDNGDYATVQCGDGAYCSCTNPKTGAQIGEAKQFGRGLNCS</sequence>